<keyword evidence="3" id="KW-1185">Reference proteome</keyword>
<reference evidence="2" key="2">
    <citation type="submission" date="2018-03" db="EMBL/GenBank/DDBJ databases">
        <title>The Triticum urartu genome reveals the dynamic nature of wheat genome evolution.</title>
        <authorList>
            <person name="Ling H."/>
            <person name="Ma B."/>
            <person name="Shi X."/>
            <person name="Liu H."/>
            <person name="Dong L."/>
            <person name="Sun H."/>
            <person name="Cao Y."/>
            <person name="Gao Q."/>
            <person name="Zheng S."/>
            <person name="Li Y."/>
            <person name="Yu Y."/>
            <person name="Du H."/>
            <person name="Qi M."/>
            <person name="Li Y."/>
            <person name="Yu H."/>
            <person name="Cui Y."/>
            <person name="Wang N."/>
            <person name="Chen C."/>
            <person name="Wu H."/>
            <person name="Zhao Y."/>
            <person name="Zhang J."/>
            <person name="Li Y."/>
            <person name="Zhou W."/>
            <person name="Zhang B."/>
            <person name="Hu W."/>
            <person name="Eijk M."/>
            <person name="Tang J."/>
            <person name="Witsenboer H."/>
            <person name="Zhao S."/>
            <person name="Li Z."/>
            <person name="Zhang A."/>
            <person name="Wang D."/>
            <person name="Liang C."/>
        </authorList>
    </citation>
    <scope>NUCLEOTIDE SEQUENCE [LARGE SCALE GENOMIC DNA]</scope>
    <source>
        <strain evidence="2">cv. G1812</strain>
    </source>
</reference>
<dbReference type="EnsemblPlants" id="TuG1812G0100000830.01.T02">
    <property type="protein sequence ID" value="TuG1812G0100000830.01.T02"/>
    <property type="gene ID" value="TuG1812G0100000830.01"/>
</dbReference>
<sequence>MRRASRNHLYLSPRGHQVMRWMNSQFAFIGSYETGKMIMVPATPKVEVFFHISIILFIFVLIYHPLCVFSPLD</sequence>
<dbReference type="Proteomes" id="UP000015106">
    <property type="component" value="Chromosome 1"/>
</dbReference>
<evidence type="ECO:0000256" key="1">
    <source>
        <dbReference type="SAM" id="Phobius"/>
    </source>
</evidence>
<accession>A0A8R7P0V9</accession>
<name>A0A8R7P0V9_TRIUA</name>
<dbReference type="AlphaFoldDB" id="A0A8R7P0V9"/>
<protein>
    <submittedName>
        <fullName evidence="2">Uncharacterized protein</fullName>
    </submittedName>
</protein>
<reference evidence="2" key="3">
    <citation type="submission" date="2022-06" db="UniProtKB">
        <authorList>
            <consortium name="EnsemblPlants"/>
        </authorList>
    </citation>
    <scope>IDENTIFICATION</scope>
</reference>
<feature type="transmembrane region" description="Helical" evidence="1">
    <location>
        <begin position="46"/>
        <end position="66"/>
    </location>
</feature>
<keyword evidence="1" id="KW-1133">Transmembrane helix</keyword>
<keyword evidence="1" id="KW-0472">Membrane</keyword>
<keyword evidence="1" id="KW-0812">Transmembrane</keyword>
<organism evidence="2 3">
    <name type="scientific">Triticum urartu</name>
    <name type="common">Red wild einkorn</name>
    <name type="synonym">Crithodium urartu</name>
    <dbReference type="NCBI Taxonomy" id="4572"/>
    <lineage>
        <taxon>Eukaryota</taxon>
        <taxon>Viridiplantae</taxon>
        <taxon>Streptophyta</taxon>
        <taxon>Embryophyta</taxon>
        <taxon>Tracheophyta</taxon>
        <taxon>Spermatophyta</taxon>
        <taxon>Magnoliopsida</taxon>
        <taxon>Liliopsida</taxon>
        <taxon>Poales</taxon>
        <taxon>Poaceae</taxon>
        <taxon>BOP clade</taxon>
        <taxon>Pooideae</taxon>
        <taxon>Triticodae</taxon>
        <taxon>Triticeae</taxon>
        <taxon>Triticinae</taxon>
        <taxon>Triticum</taxon>
    </lineage>
</organism>
<dbReference type="Gramene" id="TuG1812G0100000830.01.T02">
    <property type="protein sequence ID" value="TuG1812G0100000830.01.T02"/>
    <property type="gene ID" value="TuG1812G0100000830.01"/>
</dbReference>
<evidence type="ECO:0000313" key="3">
    <source>
        <dbReference type="Proteomes" id="UP000015106"/>
    </source>
</evidence>
<reference evidence="3" key="1">
    <citation type="journal article" date="2013" name="Nature">
        <title>Draft genome of the wheat A-genome progenitor Triticum urartu.</title>
        <authorList>
            <person name="Ling H.Q."/>
            <person name="Zhao S."/>
            <person name="Liu D."/>
            <person name="Wang J."/>
            <person name="Sun H."/>
            <person name="Zhang C."/>
            <person name="Fan H."/>
            <person name="Li D."/>
            <person name="Dong L."/>
            <person name="Tao Y."/>
            <person name="Gao C."/>
            <person name="Wu H."/>
            <person name="Li Y."/>
            <person name="Cui Y."/>
            <person name="Guo X."/>
            <person name="Zheng S."/>
            <person name="Wang B."/>
            <person name="Yu K."/>
            <person name="Liang Q."/>
            <person name="Yang W."/>
            <person name="Lou X."/>
            <person name="Chen J."/>
            <person name="Feng M."/>
            <person name="Jian J."/>
            <person name="Zhang X."/>
            <person name="Luo G."/>
            <person name="Jiang Y."/>
            <person name="Liu J."/>
            <person name="Wang Z."/>
            <person name="Sha Y."/>
            <person name="Zhang B."/>
            <person name="Wu H."/>
            <person name="Tang D."/>
            <person name="Shen Q."/>
            <person name="Xue P."/>
            <person name="Zou S."/>
            <person name="Wang X."/>
            <person name="Liu X."/>
            <person name="Wang F."/>
            <person name="Yang Y."/>
            <person name="An X."/>
            <person name="Dong Z."/>
            <person name="Zhang K."/>
            <person name="Zhang X."/>
            <person name="Luo M.C."/>
            <person name="Dvorak J."/>
            <person name="Tong Y."/>
            <person name="Wang J."/>
            <person name="Yang H."/>
            <person name="Li Z."/>
            <person name="Wang D."/>
            <person name="Zhang A."/>
            <person name="Wang J."/>
        </authorList>
    </citation>
    <scope>NUCLEOTIDE SEQUENCE</scope>
    <source>
        <strain evidence="3">cv. G1812</strain>
    </source>
</reference>
<evidence type="ECO:0000313" key="2">
    <source>
        <dbReference type="EnsemblPlants" id="TuG1812G0100000830.01.T02"/>
    </source>
</evidence>
<proteinExistence type="predicted"/>